<reference evidence="2 3" key="1">
    <citation type="submission" date="2015-10" db="EMBL/GenBank/DDBJ databases">
        <authorList>
            <person name="Gilbert D.G."/>
        </authorList>
    </citation>
    <scope>NUCLEOTIDE SEQUENCE [LARGE SCALE GENOMIC DNA]</scope>
    <source>
        <strain evidence="2 3">NRRL B-16712</strain>
    </source>
</reference>
<keyword evidence="1" id="KW-1133">Transmembrane helix</keyword>
<protein>
    <recommendedName>
        <fullName evidence="4">Peptidase M50</fullName>
    </recommendedName>
</protein>
<evidence type="ECO:0000256" key="1">
    <source>
        <dbReference type="SAM" id="Phobius"/>
    </source>
</evidence>
<evidence type="ECO:0000313" key="3">
    <source>
        <dbReference type="Proteomes" id="UP000053244"/>
    </source>
</evidence>
<dbReference type="PANTHER" id="PTHR35864:SF1">
    <property type="entry name" value="ZINC METALLOPROTEASE YWHC-RELATED"/>
    <property type="match status" value="1"/>
</dbReference>
<dbReference type="Proteomes" id="UP000053244">
    <property type="component" value="Unassembled WGS sequence"/>
</dbReference>
<dbReference type="RefSeq" id="WP_067694541.1">
    <property type="nucleotide sequence ID" value="NZ_LLZH01000223.1"/>
</dbReference>
<keyword evidence="3" id="KW-1185">Reference proteome</keyword>
<dbReference type="EMBL" id="LLZH01000223">
    <property type="protein sequence ID" value="KUL31227.1"/>
    <property type="molecule type" value="Genomic_DNA"/>
</dbReference>
<sequence>MLFALGTPVAFVALVVSFLCGLLLRAVAIRFTARTVGLAERNESLRPTLRNDIDPFGAVGAALGGMGWGKQLSVDDVPRWRGRGRAAAVFAAGPVACILAGELMLAALALTEPYADVFQAIRVGDVLHGVAIEPYWEQALLAFGGGLLAFGLLALIPIPPLDGFGILYCALRKPGAGMQWMRLWFEDKNIGVLLLLLFSLFPGGYPLITLILDVLGNFFLRVWG</sequence>
<dbReference type="OrthoDB" id="3289671at2"/>
<keyword evidence="1" id="KW-0472">Membrane</keyword>
<organism evidence="2 3">
    <name type="scientific">Actinoplanes awajinensis subsp. mycoplanecinus</name>
    <dbReference type="NCBI Taxonomy" id="135947"/>
    <lineage>
        <taxon>Bacteria</taxon>
        <taxon>Bacillati</taxon>
        <taxon>Actinomycetota</taxon>
        <taxon>Actinomycetes</taxon>
        <taxon>Micromonosporales</taxon>
        <taxon>Micromonosporaceae</taxon>
        <taxon>Actinoplanes</taxon>
    </lineage>
</organism>
<proteinExistence type="predicted"/>
<comment type="caution">
    <text evidence="2">The sequence shown here is derived from an EMBL/GenBank/DDBJ whole genome shotgun (WGS) entry which is preliminary data.</text>
</comment>
<gene>
    <name evidence="2" type="ORF">ADL15_22495</name>
</gene>
<accession>A0A117MR51</accession>
<dbReference type="PANTHER" id="PTHR35864">
    <property type="entry name" value="ZINC METALLOPROTEASE MJ0611-RELATED"/>
    <property type="match status" value="1"/>
</dbReference>
<keyword evidence="1" id="KW-0812">Transmembrane</keyword>
<evidence type="ECO:0008006" key="4">
    <source>
        <dbReference type="Google" id="ProtNLM"/>
    </source>
</evidence>
<dbReference type="InterPro" id="IPR052348">
    <property type="entry name" value="Metallopeptidase_M50B"/>
</dbReference>
<evidence type="ECO:0000313" key="2">
    <source>
        <dbReference type="EMBL" id="KUL31227.1"/>
    </source>
</evidence>
<feature type="transmembrane region" description="Helical" evidence="1">
    <location>
        <begin position="87"/>
        <end position="110"/>
    </location>
</feature>
<feature type="transmembrane region" description="Helical" evidence="1">
    <location>
        <begin position="147"/>
        <end position="171"/>
    </location>
</feature>
<name>A0A117MR51_9ACTN</name>
<feature type="transmembrane region" description="Helical" evidence="1">
    <location>
        <begin position="6"/>
        <end position="24"/>
    </location>
</feature>
<dbReference type="AlphaFoldDB" id="A0A117MR51"/>
<feature type="transmembrane region" description="Helical" evidence="1">
    <location>
        <begin position="192"/>
        <end position="220"/>
    </location>
</feature>